<accession>A0A834STM5</accession>
<comment type="caution">
    <text evidence="2">The sequence shown here is derived from an EMBL/GenBank/DDBJ whole genome shotgun (WGS) entry which is preliminary data.</text>
</comment>
<feature type="region of interest" description="Disordered" evidence="1">
    <location>
        <begin position="1"/>
        <end position="27"/>
    </location>
</feature>
<keyword evidence="3" id="KW-1185">Reference proteome</keyword>
<gene>
    <name evidence="2" type="ORF">G2W53_036512</name>
</gene>
<dbReference type="Proteomes" id="UP000634136">
    <property type="component" value="Unassembled WGS sequence"/>
</dbReference>
<sequence length="27" mass="3246">MEMVREEGSIEIPRSGRRRKERKDGWG</sequence>
<organism evidence="2 3">
    <name type="scientific">Senna tora</name>
    <dbReference type="NCBI Taxonomy" id="362788"/>
    <lineage>
        <taxon>Eukaryota</taxon>
        <taxon>Viridiplantae</taxon>
        <taxon>Streptophyta</taxon>
        <taxon>Embryophyta</taxon>
        <taxon>Tracheophyta</taxon>
        <taxon>Spermatophyta</taxon>
        <taxon>Magnoliopsida</taxon>
        <taxon>eudicotyledons</taxon>
        <taxon>Gunneridae</taxon>
        <taxon>Pentapetalae</taxon>
        <taxon>rosids</taxon>
        <taxon>fabids</taxon>
        <taxon>Fabales</taxon>
        <taxon>Fabaceae</taxon>
        <taxon>Caesalpinioideae</taxon>
        <taxon>Cassia clade</taxon>
        <taxon>Senna</taxon>
    </lineage>
</organism>
<reference evidence="2" key="1">
    <citation type="submission" date="2020-09" db="EMBL/GenBank/DDBJ databases">
        <title>Genome-Enabled Discovery of Anthraquinone Biosynthesis in Senna tora.</title>
        <authorList>
            <person name="Kang S.-H."/>
            <person name="Pandey R.P."/>
            <person name="Lee C.-M."/>
            <person name="Sim J.-S."/>
            <person name="Jeong J.-T."/>
            <person name="Choi B.-S."/>
            <person name="Jung M."/>
            <person name="Ginzburg D."/>
            <person name="Zhao K."/>
            <person name="Won S.Y."/>
            <person name="Oh T.-J."/>
            <person name="Yu Y."/>
            <person name="Kim N.-H."/>
            <person name="Lee O.R."/>
            <person name="Lee T.-H."/>
            <person name="Bashyal P."/>
            <person name="Kim T.-S."/>
            <person name="Lee W.-H."/>
            <person name="Kawkins C."/>
            <person name="Kim C.-K."/>
            <person name="Kim J.S."/>
            <person name="Ahn B.O."/>
            <person name="Rhee S.Y."/>
            <person name="Sohng J.K."/>
        </authorList>
    </citation>
    <scope>NUCLEOTIDE SEQUENCE</scope>
    <source>
        <tissue evidence="2">Leaf</tissue>
    </source>
</reference>
<name>A0A834STM5_9FABA</name>
<evidence type="ECO:0000313" key="2">
    <source>
        <dbReference type="EMBL" id="KAF7809769.1"/>
    </source>
</evidence>
<proteinExistence type="predicted"/>
<evidence type="ECO:0000313" key="3">
    <source>
        <dbReference type="Proteomes" id="UP000634136"/>
    </source>
</evidence>
<evidence type="ECO:0000256" key="1">
    <source>
        <dbReference type="SAM" id="MobiDB-lite"/>
    </source>
</evidence>
<dbReference type="EMBL" id="JAAIUW010000011">
    <property type="protein sequence ID" value="KAF7809769.1"/>
    <property type="molecule type" value="Genomic_DNA"/>
</dbReference>
<dbReference type="AlphaFoldDB" id="A0A834STM5"/>
<protein>
    <submittedName>
        <fullName evidence="2">Uncharacterized protein</fullName>
    </submittedName>
</protein>